<gene>
    <name evidence="1" type="ORF">HNQ01_001105</name>
</gene>
<organism evidence="1 2">
    <name type="scientific">Sphaerotilus uruguayifluvii</name>
    <dbReference type="NCBI Taxonomy" id="2735897"/>
    <lineage>
        <taxon>Bacteria</taxon>
        <taxon>Pseudomonadati</taxon>
        <taxon>Pseudomonadota</taxon>
        <taxon>Betaproteobacteria</taxon>
        <taxon>Burkholderiales</taxon>
        <taxon>Sphaerotilaceae</taxon>
        <taxon>Sphaerotilus</taxon>
    </lineage>
</organism>
<evidence type="ECO:0000313" key="2">
    <source>
        <dbReference type="Proteomes" id="UP001516061"/>
    </source>
</evidence>
<reference evidence="1 2" key="1">
    <citation type="submission" date="2020-05" db="EMBL/GenBank/DDBJ databases">
        <title>Genomic Encyclopedia of Type Strains, Phase IV (KMG-V): Genome sequencing to study the core and pangenomes of soil and plant-associated prokaryotes.</title>
        <authorList>
            <person name="Whitman W."/>
        </authorList>
    </citation>
    <scope>NUCLEOTIDE SEQUENCE [LARGE SCALE GENOMIC DNA]</scope>
    <source>
        <strain evidence="1 2">C29</strain>
    </source>
</reference>
<keyword evidence="2" id="KW-1185">Reference proteome</keyword>
<protein>
    <submittedName>
        <fullName evidence="1">Uncharacterized protein with HEPN domain</fullName>
    </submittedName>
</protein>
<evidence type="ECO:0000313" key="1">
    <source>
        <dbReference type="EMBL" id="NRT55395.1"/>
    </source>
</evidence>
<accession>A0ABX2FZE5</accession>
<proteinExistence type="predicted"/>
<sequence length="120" mass="13369">MLTTAPLLKLIEDTGEGVLVLVDSLDETEFARSRLTRSEVDRLLRLMGGTLAGLPDALRSGMPEIDWDGWSAALRQLDDDAPAVRTDAAWFAARALVPATLSWLRIHRRAHPDWFRFSLG</sequence>
<name>A0ABX2FZE5_9BURK</name>
<comment type="caution">
    <text evidence="1">The sequence shown here is derived from an EMBL/GenBank/DDBJ whole genome shotgun (WGS) entry which is preliminary data.</text>
</comment>
<dbReference type="RefSeq" id="WP_173804361.1">
    <property type="nucleotide sequence ID" value="NZ_JABSNM010000003.1"/>
</dbReference>
<dbReference type="EMBL" id="JABSNM010000003">
    <property type="protein sequence ID" value="NRT55395.1"/>
    <property type="molecule type" value="Genomic_DNA"/>
</dbReference>
<dbReference type="Proteomes" id="UP001516061">
    <property type="component" value="Unassembled WGS sequence"/>
</dbReference>